<keyword evidence="1" id="KW-0175">Coiled coil</keyword>
<evidence type="ECO:0000313" key="2">
    <source>
        <dbReference type="EMBL" id="OHT10157.1"/>
    </source>
</evidence>
<protein>
    <recommendedName>
        <fullName evidence="4">TATA-binding protein interacting (TIP20) domain-containing protein</fullName>
    </recommendedName>
</protein>
<evidence type="ECO:0000256" key="1">
    <source>
        <dbReference type="SAM" id="Coils"/>
    </source>
</evidence>
<dbReference type="InterPro" id="IPR011989">
    <property type="entry name" value="ARM-like"/>
</dbReference>
<dbReference type="AlphaFoldDB" id="A0A1J4KLA6"/>
<comment type="caution">
    <text evidence="2">The sequence shown here is derived from an EMBL/GenBank/DDBJ whole genome shotgun (WGS) entry which is preliminary data.</text>
</comment>
<organism evidence="2 3">
    <name type="scientific">Tritrichomonas foetus</name>
    <dbReference type="NCBI Taxonomy" id="1144522"/>
    <lineage>
        <taxon>Eukaryota</taxon>
        <taxon>Metamonada</taxon>
        <taxon>Parabasalia</taxon>
        <taxon>Tritrichomonadida</taxon>
        <taxon>Tritrichomonadidae</taxon>
        <taxon>Tritrichomonas</taxon>
    </lineage>
</organism>
<accession>A0A1J4KLA6</accession>
<reference evidence="2" key="1">
    <citation type="submission" date="2016-10" db="EMBL/GenBank/DDBJ databases">
        <authorList>
            <person name="Benchimol M."/>
            <person name="Almeida L.G."/>
            <person name="Vasconcelos A.T."/>
            <person name="Perreira-Neves A."/>
            <person name="Rosa I.A."/>
            <person name="Tasca T."/>
            <person name="Bogo M.R."/>
            <person name="de Souza W."/>
        </authorList>
    </citation>
    <scope>NUCLEOTIDE SEQUENCE [LARGE SCALE GENOMIC DNA]</scope>
    <source>
        <strain evidence="2">K</strain>
    </source>
</reference>
<feature type="coiled-coil region" evidence="1">
    <location>
        <begin position="621"/>
        <end position="648"/>
    </location>
</feature>
<gene>
    <name evidence="2" type="ORF">TRFO_20616</name>
</gene>
<evidence type="ECO:0000313" key="3">
    <source>
        <dbReference type="Proteomes" id="UP000179807"/>
    </source>
</evidence>
<dbReference type="RefSeq" id="XP_068363293.1">
    <property type="nucleotide sequence ID" value="XM_068501505.1"/>
</dbReference>
<dbReference type="EMBL" id="MLAK01000619">
    <property type="protein sequence ID" value="OHT10157.1"/>
    <property type="molecule type" value="Genomic_DNA"/>
</dbReference>
<dbReference type="InterPro" id="IPR016024">
    <property type="entry name" value="ARM-type_fold"/>
</dbReference>
<sequence>MIIVDHLEETDLELLNDDTIVSISAIILNEIENGKRNSGIALFAPFSDHIINMNPPYFDTIVSAILSSLKNTEDQFSSLVAATSLRAIIPRFEKPNEEIFTSLLPYLTSSDENIQIESNKAMRELLESGLYSNADFEKQLIGLFNQFKESSLLQNFSILITGLIDGDEDPGLSLAEPVYDFALPLLSKEVTLPENALALDIFSTLSKISDEYAEDHVSDCLEVAANILNSDNGVCFPSAALFLSVMATAFPDIAKEPILNLLPRMLEIIQGNVKVEPKQLSRVAISVSEIVREFDLRDTSATLVEIAVKMLQSETKKISYCGAQILGLIAKSLLPEDAKKVFTLVTEYMNSNNNDNSLTTDAINELFTALKRILKKYKAVTFEEAEKVIKMIYNTEVTSLSSIEFIEDPETTVFDFISAFVKRFKAKSLNYVQRLINFVEIIDSEVLPSLLYPVDTSIDLKLLSNEDVSKLLCISDELMTGDDSDIATSLLTTLTAITRSYPELMDNVKVLNSLSSLWESVDETENDFELPMAIAMLALELCARSETGEGVDDQLIIDLLGILPLSPEVCDLEHVSCAVNDLAGKEWAKEKLLTPLAVFMTKVCLMKKTEIEEYEVSAGIITQMRTNLKELVKNNKDLENVLRSEFQKNASALNSLLK</sequence>
<dbReference type="GeneID" id="94836209"/>
<dbReference type="Gene3D" id="1.25.10.10">
    <property type="entry name" value="Leucine-rich Repeat Variant"/>
    <property type="match status" value="1"/>
</dbReference>
<dbReference type="Proteomes" id="UP000179807">
    <property type="component" value="Unassembled WGS sequence"/>
</dbReference>
<dbReference type="SUPFAM" id="SSF48371">
    <property type="entry name" value="ARM repeat"/>
    <property type="match status" value="1"/>
</dbReference>
<name>A0A1J4KLA6_9EUKA</name>
<evidence type="ECO:0008006" key="4">
    <source>
        <dbReference type="Google" id="ProtNLM"/>
    </source>
</evidence>
<keyword evidence="3" id="KW-1185">Reference proteome</keyword>
<dbReference type="OrthoDB" id="10556871at2759"/>
<dbReference type="VEuPathDB" id="TrichDB:TRFO_20616"/>
<proteinExistence type="predicted"/>